<sequence>MASYRKRGDNWEYRITYNDPITRKRREKTKKGFRTKKEAMIAAAEAELNIDQHFYEKNDSITISEYLDLWFDTYKHTVKESSWKARKDSMVIIKKHIGSIKVKNINASMYQKFLNDIAPNYAKNTLTGVHQVFKMMTKNAMRDSYFKLDPLVGIRLPRTKDAERVTDDQDLKDIKFWEKEEISKFLQCVKRRGRPQDLAMFVLLVYSGLRIGEAVALKWDKVDFEESIIRVRHTLYQQGGLRDNYKLLSPKTSSSIRNVPVPPQVINQLRILKHIQNHIKMENRDQYKDEGFVFTDKIGRPIPARNFNYKLDTYIKKSGVTRITPHNLRHTYASLLIDAEVKLKEAQKRLGHASSKTTLDIYSHIMKDTKTEAIVQFNAVANDIF</sequence>
<dbReference type="PANTHER" id="PTHR30349:SF64">
    <property type="entry name" value="PROPHAGE INTEGRASE INTD-RELATED"/>
    <property type="match status" value="1"/>
</dbReference>
<dbReference type="InterPro" id="IPR011010">
    <property type="entry name" value="DNA_brk_join_enz"/>
</dbReference>
<evidence type="ECO:0000259" key="7">
    <source>
        <dbReference type="PROSITE" id="PS51900"/>
    </source>
</evidence>
<evidence type="ECO:0000256" key="1">
    <source>
        <dbReference type="ARBA" id="ARBA00008857"/>
    </source>
</evidence>
<name>A0A9W5PDU1_9BACI</name>
<organism evidence="8 9">
    <name type="scientific">Bacillus inaquosorum KCTC 13429</name>
    <dbReference type="NCBI Taxonomy" id="1236548"/>
    <lineage>
        <taxon>Bacteria</taxon>
        <taxon>Bacillati</taxon>
        <taxon>Bacillota</taxon>
        <taxon>Bacilli</taxon>
        <taxon>Bacillales</taxon>
        <taxon>Bacillaceae</taxon>
        <taxon>Bacillus</taxon>
    </lineage>
</organism>
<keyword evidence="9" id="KW-1185">Reference proteome</keyword>
<comment type="similarity">
    <text evidence="1">Belongs to the 'phage' integrase family.</text>
</comment>
<dbReference type="AlphaFoldDB" id="A0A9W5PDU1"/>
<dbReference type="InterPro" id="IPR050090">
    <property type="entry name" value="Tyrosine_recombinase_XerCD"/>
</dbReference>
<reference evidence="8 9" key="1">
    <citation type="journal article" date="2014" name="Syst. Appl. Microbiol.">
        <title>Genomic insights into the taxonomic status of the three subspecies of Bacillus subtilis.</title>
        <authorList>
            <person name="Yi H."/>
            <person name="Chun J."/>
            <person name="Cha C.J."/>
        </authorList>
    </citation>
    <scope>NUCLEOTIDE SEQUENCE [LARGE SCALE GENOMIC DNA]</scope>
    <source>
        <strain evidence="8 9">KCTC 13429</strain>
    </source>
</reference>
<evidence type="ECO:0000259" key="6">
    <source>
        <dbReference type="PROSITE" id="PS51898"/>
    </source>
</evidence>
<keyword evidence="4" id="KW-0233">DNA recombination</keyword>
<dbReference type="GO" id="GO:0006310">
    <property type="term" value="P:DNA recombination"/>
    <property type="evidence" value="ECO:0007669"/>
    <property type="project" value="UniProtKB-KW"/>
</dbReference>
<dbReference type="SUPFAM" id="SSF56349">
    <property type="entry name" value="DNA breaking-rejoining enzymes"/>
    <property type="match status" value="1"/>
</dbReference>
<keyword evidence="2" id="KW-0229">DNA integration</keyword>
<evidence type="ECO:0000256" key="5">
    <source>
        <dbReference type="PROSITE-ProRule" id="PRU01248"/>
    </source>
</evidence>
<dbReference type="InterPro" id="IPR028259">
    <property type="entry name" value="AP2-like_int_N"/>
</dbReference>
<feature type="domain" description="Core-binding (CB)" evidence="7">
    <location>
        <begin position="61"/>
        <end position="137"/>
    </location>
</feature>
<proteinExistence type="inferred from homology"/>
<evidence type="ECO:0000256" key="2">
    <source>
        <dbReference type="ARBA" id="ARBA00022908"/>
    </source>
</evidence>
<keyword evidence="3 5" id="KW-0238">DNA-binding</keyword>
<dbReference type="InterPro" id="IPR004107">
    <property type="entry name" value="Integrase_SAM-like_N"/>
</dbReference>
<dbReference type="InterPro" id="IPR002104">
    <property type="entry name" value="Integrase_catalytic"/>
</dbReference>
<dbReference type="PROSITE" id="PS51898">
    <property type="entry name" value="TYR_RECOMBINASE"/>
    <property type="match status" value="1"/>
</dbReference>
<evidence type="ECO:0000313" key="8">
    <source>
        <dbReference type="EMBL" id="ELS62223.1"/>
    </source>
</evidence>
<dbReference type="Proteomes" id="UP000011182">
    <property type="component" value="Unassembled WGS sequence"/>
</dbReference>
<dbReference type="Pfam" id="PF00589">
    <property type="entry name" value="Phage_integrase"/>
    <property type="match status" value="1"/>
</dbReference>
<dbReference type="Gene3D" id="1.10.150.130">
    <property type="match status" value="1"/>
</dbReference>
<dbReference type="PROSITE" id="PS51900">
    <property type="entry name" value="CB"/>
    <property type="match status" value="1"/>
</dbReference>
<evidence type="ECO:0000256" key="4">
    <source>
        <dbReference type="ARBA" id="ARBA00023172"/>
    </source>
</evidence>
<dbReference type="Gene3D" id="1.10.443.10">
    <property type="entry name" value="Intergrase catalytic core"/>
    <property type="match status" value="1"/>
</dbReference>
<dbReference type="RefSeq" id="WP_003237459.1">
    <property type="nucleotide sequence ID" value="NZ_AMXN01000002.1"/>
</dbReference>
<dbReference type="GO" id="GO:0003677">
    <property type="term" value="F:DNA binding"/>
    <property type="evidence" value="ECO:0007669"/>
    <property type="project" value="UniProtKB-UniRule"/>
</dbReference>
<accession>A0A9W5PDU1</accession>
<dbReference type="GO" id="GO:0015074">
    <property type="term" value="P:DNA integration"/>
    <property type="evidence" value="ECO:0007669"/>
    <property type="project" value="UniProtKB-KW"/>
</dbReference>
<dbReference type="PANTHER" id="PTHR30349">
    <property type="entry name" value="PHAGE INTEGRASE-RELATED"/>
    <property type="match status" value="1"/>
</dbReference>
<protein>
    <submittedName>
        <fullName evidence="8">Integrase-recombinase protein</fullName>
    </submittedName>
</protein>
<evidence type="ECO:0000313" key="9">
    <source>
        <dbReference type="Proteomes" id="UP000011182"/>
    </source>
</evidence>
<dbReference type="EMBL" id="AMXN01000002">
    <property type="protein sequence ID" value="ELS62223.1"/>
    <property type="molecule type" value="Genomic_DNA"/>
</dbReference>
<dbReference type="InterPro" id="IPR010998">
    <property type="entry name" value="Integrase_recombinase_N"/>
</dbReference>
<feature type="domain" description="Tyr recombinase" evidence="6">
    <location>
        <begin position="172"/>
        <end position="375"/>
    </location>
</feature>
<comment type="caution">
    <text evidence="8">The sequence shown here is derived from an EMBL/GenBank/DDBJ whole genome shotgun (WGS) entry which is preliminary data.</text>
</comment>
<dbReference type="Pfam" id="PF14659">
    <property type="entry name" value="Phage_int_SAM_3"/>
    <property type="match status" value="1"/>
</dbReference>
<dbReference type="InterPro" id="IPR044068">
    <property type="entry name" value="CB"/>
</dbReference>
<evidence type="ECO:0000256" key="3">
    <source>
        <dbReference type="ARBA" id="ARBA00023125"/>
    </source>
</evidence>
<gene>
    <name evidence="8" type="ORF">BSI_13020</name>
</gene>
<dbReference type="CDD" id="cd01189">
    <property type="entry name" value="INT_ICEBs1_C_like"/>
    <property type="match status" value="1"/>
</dbReference>
<dbReference type="Pfam" id="PF14657">
    <property type="entry name" value="Arm-DNA-bind_4"/>
    <property type="match status" value="1"/>
</dbReference>
<dbReference type="InterPro" id="IPR013762">
    <property type="entry name" value="Integrase-like_cat_sf"/>
</dbReference>